<comment type="caution">
    <text evidence="2">The sequence shown here is derived from an EMBL/GenBank/DDBJ whole genome shotgun (WGS) entry which is preliminary data.</text>
</comment>
<keyword evidence="3" id="KW-1185">Reference proteome</keyword>
<reference evidence="2" key="1">
    <citation type="journal article" date="2023" name="G3 (Bethesda)">
        <title>A reference genome for the long-term kleptoplast-retaining sea slug Elysia crispata morphotype clarki.</title>
        <authorList>
            <person name="Eastman K.E."/>
            <person name="Pendleton A.L."/>
            <person name="Shaikh M.A."/>
            <person name="Suttiyut T."/>
            <person name="Ogas R."/>
            <person name="Tomko P."/>
            <person name="Gavelis G."/>
            <person name="Widhalm J.R."/>
            <person name="Wisecaver J.H."/>
        </authorList>
    </citation>
    <scope>NUCLEOTIDE SEQUENCE</scope>
    <source>
        <strain evidence="2">ECLA1</strain>
    </source>
</reference>
<evidence type="ECO:0000313" key="3">
    <source>
        <dbReference type="Proteomes" id="UP001283361"/>
    </source>
</evidence>
<dbReference type="Proteomes" id="UP001283361">
    <property type="component" value="Unassembled WGS sequence"/>
</dbReference>
<proteinExistence type="predicted"/>
<organism evidence="2 3">
    <name type="scientific">Elysia crispata</name>
    <name type="common">lettuce slug</name>
    <dbReference type="NCBI Taxonomy" id="231223"/>
    <lineage>
        <taxon>Eukaryota</taxon>
        <taxon>Metazoa</taxon>
        <taxon>Spiralia</taxon>
        <taxon>Lophotrochozoa</taxon>
        <taxon>Mollusca</taxon>
        <taxon>Gastropoda</taxon>
        <taxon>Heterobranchia</taxon>
        <taxon>Euthyneura</taxon>
        <taxon>Panpulmonata</taxon>
        <taxon>Sacoglossa</taxon>
        <taxon>Placobranchoidea</taxon>
        <taxon>Plakobranchidae</taxon>
        <taxon>Elysia</taxon>
    </lineage>
</organism>
<name>A0AAE0XPD3_9GAST</name>
<evidence type="ECO:0000256" key="1">
    <source>
        <dbReference type="SAM" id="MobiDB-lite"/>
    </source>
</evidence>
<feature type="region of interest" description="Disordered" evidence="1">
    <location>
        <begin position="83"/>
        <end position="111"/>
    </location>
</feature>
<feature type="region of interest" description="Disordered" evidence="1">
    <location>
        <begin position="1"/>
        <end position="20"/>
    </location>
</feature>
<dbReference type="AlphaFoldDB" id="A0AAE0XPD3"/>
<protein>
    <submittedName>
        <fullName evidence="2">Uncharacterized protein</fullName>
    </submittedName>
</protein>
<evidence type="ECO:0000313" key="2">
    <source>
        <dbReference type="EMBL" id="KAK3700248.1"/>
    </source>
</evidence>
<dbReference type="EMBL" id="JAWDGP010007919">
    <property type="protein sequence ID" value="KAK3700248.1"/>
    <property type="molecule type" value="Genomic_DNA"/>
</dbReference>
<sequence>MTGVENEPENNKRKSNGKNKSGIVASETLLISKVCGKKGVKGMIHARKNLPAPTGISQACYIMQVRLSPSAWQSWHPEGQAWSVGSSGLGGVKRDQRRDTWQSLKGGDNDQIGEAELFEDRRDTPGNRDPGASTVSVIPLNSALTRHSQFSQPINTSSPRCSNPLRVSSVTRLTRMWGVPHAMPTAPTG</sequence>
<accession>A0AAE0XPD3</accession>
<gene>
    <name evidence="2" type="ORF">RRG08_033526</name>
</gene>